<keyword evidence="3" id="KW-0812">Transmembrane</keyword>
<organism evidence="6">
    <name type="scientific">Noccaea caerulescens</name>
    <name type="common">Alpine penny-cress</name>
    <name type="synonym">Thlaspi caerulescens</name>
    <dbReference type="NCBI Taxonomy" id="107243"/>
    <lineage>
        <taxon>Eukaryota</taxon>
        <taxon>Viridiplantae</taxon>
        <taxon>Streptophyta</taxon>
        <taxon>Embryophyta</taxon>
        <taxon>Tracheophyta</taxon>
        <taxon>Spermatophyta</taxon>
        <taxon>Magnoliopsida</taxon>
        <taxon>eudicotyledons</taxon>
        <taxon>Gunneridae</taxon>
        <taxon>Pentapetalae</taxon>
        <taxon>rosids</taxon>
        <taxon>malvids</taxon>
        <taxon>Brassicales</taxon>
        <taxon>Brassicaceae</taxon>
        <taxon>Coluteocarpeae</taxon>
        <taxon>Noccaea</taxon>
    </lineage>
</organism>
<feature type="signal peptide" evidence="4">
    <location>
        <begin position="1"/>
        <end position="26"/>
    </location>
</feature>
<keyword evidence="3" id="KW-1133">Transmembrane helix</keyword>
<protein>
    <recommendedName>
        <fullName evidence="5">Legume lectin domain-containing protein</fullName>
    </recommendedName>
</protein>
<evidence type="ECO:0000256" key="2">
    <source>
        <dbReference type="ARBA" id="ARBA00022734"/>
    </source>
</evidence>
<feature type="transmembrane region" description="Helical" evidence="3">
    <location>
        <begin position="283"/>
        <end position="304"/>
    </location>
</feature>
<feature type="chain" id="PRO_5009620160" description="Legume lectin domain-containing protein" evidence="4">
    <location>
        <begin position="27"/>
        <end position="346"/>
    </location>
</feature>
<dbReference type="InterPro" id="IPR050258">
    <property type="entry name" value="Leguminous_Lectin"/>
</dbReference>
<dbReference type="SUPFAM" id="SSF49899">
    <property type="entry name" value="Concanavalin A-like lectins/glucanases"/>
    <property type="match status" value="1"/>
</dbReference>
<gene>
    <name evidence="6" type="ORF">GA_TR19643_c0_g1_i1_g.64877</name>
</gene>
<dbReference type="InterPro" id="IPR001220">
    <property type="entry name" value="Legume_lectin_dom"/>
</dbReference>
<evidence type="ECO:0000256" key="3">
    <source>
        <dbReference type="SAM" id="Phobius"/>
    </source>
</evidence>
<evidence type="ECO:0000256" key="4">
    <source>
        <dbReference type="SAM" id="SignalP"/>
    </source>
</evidence>
<dbReference type="Pfam" id="PF00139">
    <property type="entry name" value="Lectin_legB"/>
    <property type="match status" value="1"/>
</dbReference>
<evidence type="ECO:0000313" key="6">
    <source>
        <dbReference type="EMBL" id="JAU16079.1"/>
    </source>
</evidence>
<dbReference type="EMBL" id="GEVI01016241">
    <property type="protein sequence ID" value="JAU16079.1"/>
    <property type="molecule type" value="Transcribed_RNA"/>
</dbReference>
<evidence type="ECO:0000256" key="1">
    <source>
        <dbReference type="ARBA" id="ARBA00007606"/>
    </source>
</evidence>
<dbReference type="Gene3D" id="2.60.120.200">
    <property type="match status" value="1"/>
</dbReference>
<dbReference type="GO" id="GO:0030246">
    <property type="term" value="F:carbohydrate binding"/>
    <property type="evidence" value="ECO:0007669"/>
    <property type="project" value="UniProtKB-KW"/>
</dbReference>
<proteinExistence type="inferred from homology"/>
<dbReference type="PANTHER" id="PTHR32401">
    <property type="entry name" value="CONCANAVALIN A-LIKE LECTIN FAMILY PROTEIN"/>
    <property type="match status" value="1"/>
</dbReference>
<name>A0A1J3DAF3_NOCCA</name>
<keyword evidence="2" id="KW-0430">Lectin</keyword>
<evidence type="ECO:0000259" key="5">
    <source>
        <dbReference type="Pfam" id="PF00139"/>
    </source>
</evidence>
<dbReference type="AlphaFoldDB" id="A0A1J3DAF3"/>
<dbReference type="PANTHER" id="PTHR32401:SF11">
    <property type="entry name" value="CONCANAVALIN A-LIKE LECTIN FAMILY PROTEIN"/>
    <property type="match status" value="1"/>
</dbReference>
<reference evidence="6" key="1">
    <citation type="submission" date="2016-07" db="EMBL/GenBank/DDBJ databases">
        <title>De novo transcriptome assembly of four accessions of the metal hyperaccumulator plant Noccaea caerulescens.</title>
        <authorList>
            <person name="Blande D."/>
            <person name="Halimaa P."/>
            <person name="Tervahauta A.I."/>
            <person name="Aarts M.G."/>
            <person name="Karenlampi S.O."/>
        </authorList>
    </citation>
    <scope>NUCLEOTIDE SEQUENCE</scope>
</reference>
<feature type="domain" description="Legume lectin" evidence="5">
    <location>
        <begin position="108"/>
        <end position="251"/>
    </location>
</feature>
<sequence>MASFTLSRSLLLLFLIAIALFSISEAKSSFSFTSLGKNASFESEEIALYGDAKLVDGGSSISVQLNDDSVSHGGGRVVYKKPLEYTETKSEIDAGFHTAFSFSISPNRGGKLGFVVFPVNGTFDHSFFEVKFDISENFTKSKDSNVTVIVDGTTASEKMRNLTVANVEKEKEKEKLVLYAYINYLGGGKFIEVRLSKSESYNYLDPMVLYRIDLSEMLKDEDEFMVGLNSDSGNISLRSWSLKVRRVSKSVHSYAPLFLENLRKEEEAKRRRRERMWETVTCFVMTFGSTGLVFFAMMHIWAAFKRNSLVMVTPEECGLKTKEFEYEKMEKMEVVISKAEAQQAKK</sequence>
<dbReference type="InterPro" id="IPR013320">
    <property type="entry name" value="ConA-like_dom_sf"/>
</dbReference>
<keyword evidence="4" id="KW-0732">Signal</keyword>
<keyword evidence="3" id="KW-0472">Membrane</keyword>
<accession>A0A1J3DAF3</accession>
<comment type="similarity">
    <text evidence="1">Belongs to the leguminous lectin family.</text>
</comment>